<evidence type="ECO:0000313" key="2">
    <source>
        <dbReference type="Proteomes" id="UP000002457"/>
    </source>
</evidence>
<protein>
    <submittedName>
        <fullName evidence="1">Phosphoesterase DHHA1</fullName>
    </submittedName>
</protein>
<dbReference type="GeneID" id="7270292"/>
<dbReference type="EMBL" id="CP001338">
    <property type="protein sequence ID" value="ACL17503.1"/>
    <property type="molecule type" value="Genomic_DNA"/>
</dbReference>
<organism evidence="1 2">
    <name type="scientific">Methanosphaerula palustris (strain ATCC BAA-1556 / DSM 19958 / E1-9c)</name>
    <dbReference type="NCBI Taxonomy" id="521011"/>
    <lineage>
        <taxon>Archaea</taxon>
        <taxon>Methanobacteriati</taxon>
        <taxon>Methanobacteriota</taxon>
        <taxon>Stenosarchaea group</taxon>
        <taxon>Methanomicrobia</taxon>
        <taxon>Methanomicrobiales</taxon>
        <taxon>Methanoregulaceae</taxon>
        <taxon>Methanosphaerula</taxon>
    </lineage>
</organism>
<dbReference type="KEGG" id="mpl:Mpal_2207"/>
<keyword evidence="2" id="KW-1185">Reference proteome</keyword>
<dbReference type="STRING" id="521011.Mpal_2207"/>
<sequence>MAPAQRTYQQQDRELEERVAQRTCHVVHLTHNDLDAVGADAIHRMRYGEVVSVFSSVGKYPFMLAVIAGVPGNGDLLSISDLGFNQAVVQALTKAQAGGWKIEWRDHHRWKEDEVNAVEKRVDLLHLDTDRCACGIVAVDLCPDSPAALEVARVVCDYDLWKHQDPRSAVLGQVLQKSEYREYVRDLLARGILTDQKVEEAYEAIKREMDGMIARSIRHTRILTGKYTIAFAPLYGYPSETAAAVRKHFNTDIEVIINGNGRFSVRSVPPISHLIARKFGGGGHPNAAGGSFQFSRLESFIYWLLKRNGRFAEFAVVAADY</sequence>
<dbReference type="PANTHER" id="PTHR42146:SF1">
    <property type="entry name" value="OLIGORIBONUCLEASE NRNB"/>
    <property type="match status" value="1"/>
</dbReference>
<evidence type="ECO:0000313" key="1">
    <source>
        <dbReference type="EMBL" id="ACL17503.1"/>
    </source>
</evidence>
<dbReference type="SUPFAM" id="SSF64182">
    <property type="entry name" value="DHH phosphoesterases"/>
    <property type="match status" value="1"/>
</dbReference>
<name>B8GE02_METPE</name>
<gene>
    <name evidence="1" type="ordered locus">Mpal_2207</name>
</gene>
<dbReference type="eggNOG" id="arCOG00423">
    <property type="taxonomic scope" value="Archaea"/>
</dbReference>
<reference evidence="1 2" key="1">
    <citation type="journal article" date="2015" name="Genome Announc.">
        <title>Complete Genome Sequence of Methanosphaerula palustris E1-9CT, a Hydrogenotrophic Methanogen Isolated from a Minerotrophic Fen Peatland.</title>
        <authorList>
            <person name="Cadillo-Quiroz H."/>
            <person name="Browne P."/>
            <person name="Kyrpides N."/>
            <person name="Woyke T."/>
            <person name="Goodwin L."/>
            <person name="Detter C."/>
            <person name="Yavitt J.B."/>
            <person name="Zinder S.H."/>
        </authorList>
    </citation>
    <scope>NUCLEOTIDE SEQUENCE [LARGE SCALE GENOMIC DNA]</scope>
    <source>
        <strain evidence="2">ATCC BAA-1556 / DSM 19958 / E1-9c</strain>
    </source>
</reference>
<dbReference type="PANTHER" id="PTHR42146">
    <property type="entry name" value="3',5'-CYCLIC-NUCLEOTIDE PHOSPHODIESTERASE"/>
    <property type="match status" value="1"/>
</dbReference>
<dbReference type="InterPro" id="IPR052968">
    <property type="entry name" value="Nucleotide_metab_enz"/>
</dbReference>
<dbReference type="Proteomes" id="UP000002457">
    <property type="component" value="Chromosome"/>
</dbReference>
<dbReference type="RefSeq" id="WP_012618822.1">
    <property type="nucleotide sequence ID" value="NC_011832.1"/>
</dbReference>
<proteinExistence type="predicted"/>
<dbReference type="OrthoDB" id="18016at2157"/>
<dbReference type="HOGENOM" id="CLU_076809_0_0_2"/>
<dbReference type="Gene3D" id="3.10.310.30">
    <property type="match status" value="1"/>
</dbReference>
<dbReference type="AlphaFoldDB" id="B8GE02"/>
<accession>B8GE02</accession>
<dbReference type="InterPro" id="IPR038763">
    <property type="entry name" value="DHH_sf"/>
</dbReference>